<gene>
    <name evidence="7" type="ORF">URODEC1_LOCUS120857</name>
    <name evidence="8" type="ORF">URODEC1_LOCUS125562</name>
    <name evidence="5" type="ORF">URODEC1_LOCUS71974</name>
    <name evidence="6" type="ORF">URODEC1_LOCUS77844</name>
</gene>
<feature type="domain" description="MATH" evidence="4">
    <location>
        <begin position="33"/>
        <end position="158"/>
    </location>
</feature>
<dbReference type="Proteomes" id="UP001497457">
    <property type="component" value="Chromosome 30rd"/>
</dbReference>
<evidence type="ECO:0000259" key="4">
    <source>
        <dbReference type="PROSITE" id="PS50144"/>
    </source>
</evidence>
<dbReference type="CDD" id="cd00121">
    <property type="entry name" value="MATH"/>
    <property type="match status" value="1"/>
</dbReference>
<dbReference type="InterPro" id="IPR056423">
    <property type="entry name" value="BACK_BPM_SPOP"/>
</dbReference>
<dbReference type="PROSITE" id="PS50144">
    <property type="entry name" value="MATH"/>
    <property type="match status" value="1"/>
</dbReference>
<dbReference type="InterPro" id="IPR000210">
    <property type="entry name" value="BTB/POZ_dom"/>
</dbReference>
<evidence type="ECO:0000256" key="1">
    <source>
        <dbReference type="ARBA" id="ARBA00004906"/>
    </source>
</evidence>
<proteinExistence type="inferred from homology"/>
<evidence type="ECO:0000313" key="9">
    <source>
        <dbReference type="Proteomes" id="UP001497457"/>
    </source>
</evidence>
<dbReference type="InterPro" id="IPR045005">
    <property type="entry name" value="BPM1-6"/>
</dbReference>
<dbReference type="InterPro" id="IPR011333">
    <property type="entry name" value="SKP1/BTB/POZ_sf"/>
</dbReference>
<dbReference type="PROSITE" id="PS50097">
    <property type="entry name" value="BTB"/>
    <property type="match status" value="1"/>
</dbReference>
<evidence type="ECO:0000313" key="6">
    <source>
        <dbReference type="EMBL" id="CAL5025010.1"/>
    </source>
</evidence>
<evidence type="ECO:0000259" key="3">
    <source>
        <dbReference type="PROSITE" id="PS50097"/>
    </source>
</evidence>
<dbReference type="Proteomes" id="UP001497457">
    <property type="component" value="Unassembled WGS sequence"/>
</dbReference>
<comment type="pathway">
    <text evidence="1">Protein modification; protein ubiquitination.</text>
</comment>
<evidence type="ECO:0000256" key="2">
    <source>
        <dbReference type="ARBA" id="ARBA00010846"/>
    </source>
</evidence>
<dbReference type="SMART" id="SM00061">
    <property type="entry name" value="MATH"/>
    <property type="match status" value="1"/>
</dbReference>
<protein>
    <submittedName>
        <fullName evidence="8">Uncharacterized protein</fullName>
    </submittedName>
</protein>
<comment type="similarity">
    <text evidence="2">Belongs to the Tdpoz family.</text>
</comment>
<dbReference type="CDD" id="cd18280">
    <property type="entry name" value="BTB_POZ_BPM_plant"/>
    <property type="match status" value="1"/>
</dbReference>
<dbReference type="EMBL" id="CAXIPR030000839">
    <property type="protein sequence ID" value="CAM0147421.1"/>
    <property type="molecule type" value="Genomic_DNA"/>
</dbReference>
<dbReference type="AlphaFoldDB" id="A0ABC9HFM7"/>
<dbReference type="Gene3D" id="3.30.710.10">
    <property type="entry name" value="Potassium Channel Kv1.1, Chain A"/>
    <property type="match status" value="1"/>
</dbReference>
<dbReference type="SUPFAM" id="SSF49599">
    <property type="entry name" value="TRAF domain-like"/>
    <property type="match status" value="1"/>
</dbReference>
<evidence type="ECO:0000313" key="8">
    <source>
        <dbReference type="EMBL" id="CAM0152770.1"/>
    </source>
</evidence>
<dbReference type="InterPro" id="IPR008974">
    <property type="entry name" value="TRAF-like"/>
</dbReference>
<dbReference type="PANTHER" id="PTHR26379">
    <property type="entry name" value="BTB/POZ AND MATH DOMAIN-CONTAINING PROTEIN 1"/>
    <property type="match status" value="1"/>
</dbReference>
<name>A0ABC9HFM7_9POAL</name>
<dbReference type="Gene3D" id="2.60.210.10">
    <property type="entry name" value="Apoptosis, Tumor Necrosis Factor Receptor Associated Protein 2, Chain A"/>
    <property type="match status" value="1"/>
</dbReference>
<organism evidence="8 9">
    <name type="scientific">Urochloa decumbens</name>
    <dbReference type="NCBI Taxonomy" id="240449"/>
    <lineage>
        <taxon>Eukaryota</taxon>
        <taxon>Viridiplantae</taxon>
        <taxon>Streptophyta</taxon>
        <taxon>Embryophyta</taxon>
        <taxon>Tracheophyta</taxon>
        <taxon>Spermatophyta</taxon>
        <taxon>Magnoliopsida</taxon>
        <taxon>Liliopsida</taxon>
        <taxon>Poales</taxon>
        <taxon>Poaceae</taxon>
        <taxon>PACMAD clade</taxon>
        <taxon>Panicoideae</taxon>
        <taxon>Panicodae</taxon>
        <taxon>Paniceae</taxon>
        <taxon>Melinidinae</taxon>
        <taxon>Urochloa</taxon>
    </lineage>
</organism>
<keyword evidence="9" id="KW-1185">Reference proteome</keyword>
<dbReference type="SMART" id="SM00225">
    <property type="entry name" value="BTB"/>
    <property type="match status" value="1"/>
</dbReference>
<reference evidence="8 9" key="1">
    <citation type="submission" date="2024-10" db="EMBL/GenBank/DDBJ databases">
        <authorList>
            <person name="Ryan C."/>
        </authorList>
    </citation>
    <scope>NUCLEOTIDE SEQUENCE [LARGE SCALE GENOMIC DNA]</scope>
</reference>
<dbReference type="SUPFAM" id="SSF54695">
    <property type="entry name" value="POZ domain"/>
    <property type="match status" value="1"/>
</dbReference>
<dbReference type="EMBL" id="OZ075139">
    <property type="protein sequence ID" value="CAL5014445.1"/>
    <property type="molecule type" value="Genomic_DNA"/>
</dbReference>
<dbReference type="Proteomes" id="UP001497457">
    <property type="component" value="Chromosome 29rd"/>
</dbReference>
<evidence type="ECO:0000313" key="7">
    <source>
        <dbReference type="EMBL" id="CAM0147421.1"/>
    </source>
</evidence>
<dbReference type="EMBL" id="CAXIPR030006461">
    <property type="protein sequence ID" value="CAM0152770.1"/>
    <property type="molecule type" value="Genomic_DNA"/>
</dbReference>
<dbReference type="Pfam" id="PF22486">
    <property type="entry name" value="MATH_2"/>
    <property type="match status" value="1"/>
</dbReference>
<feature type="domain" description="BTB" evidence="3">
    <location>
        <begin position="188"/>
        <end position="256"/>
    </location>
</feature>
<dbReference type="Pfam" id="PF00651">
    <property type="entry name" value="BTB"/>
    <property type="match status" value="1"/>
</dbReference>
<dbReference type="Pfam" id="PF24570">
    <property type="entry name" value="BACK_BPM_SPOP"/>
    <property type="match status" value="1"/>
</dbReference>
<dbReference type="EMBL" id="OZ075140">
    <property type="protein sequence ID" value="CAL5025010.1"/>
    <property type="molecule type" value="Genomic_DNA"/>
</dbReference>
<sequence>MAIPAARSSGFPLCSALKADRPPCSTTTFFSLRDHHHLKINGYSRSLNSRSPFFESSPFRAGGRTWRISYRPKGSSGDSDFISMCLALDDIVDEAVMACFTLSLLDQSKNPVSHHCHTTMVNNFSEVRVIGFEEFIKREILERSEYLKDDSFTIRVQIHVVKETPSVQVPPSDIQQHLGSLLSMEEGADVEFRVGGETFVAHRLVLAARSPIFKAGLYSPMKEGLVTNAIQIDDMEAQVFKAMLNFIYTDSLPEMEQEDESAMTQHLLVAADKYDMERLKLICQARLRNHINAGSVAVILALAEKHNCPDLKAACFNFLKLISTCQLGGMEAEEYEYLEKCYPTVKEDYDNFLLDFEKAKISEGTEGNSPSGHKVLKISN</sequence>
<accession>A0ABC9HFM7</accession>
<dbReference type="PANTHER" id="PTHR26379:SF382">
    <property type="entry name" value="OS10G0435900 PROTEIN"/>
    <property type="match status" value="1"/>
</dbReference>
<dbReference type="InterPro" id="IPR002083">
    <property type="entry name" value="MATH/TRAF_dom"/>
</dbReference>
<evidence type="ECO:0000313" key="5">
    <source>
        <dbReference type="EMBL" id="CAL5014445.1"/>
    </source>
</evidence>